<keyword evidence="3 9" id="KW-0349">Heme</keyword>
<dbReference type="FunFam" id="2.40.110.10:FF:000002">
    <property type="entry name" value="Acyl-CoA dehydrogenase fadE12"/>
    <property type="match status" value="1"/>
</dbReference>
<dbReference type="Gene3D" id="3.10.120.10">
    <property type="entry name" value="Cytochrome b5-like heme/steroid binding domain"/>
    <property type="match status" value="1"/>
</dbReference>
<dbReference type="OrthoDB" id="10254877at2759"/>
<dbReference type="Pfam" id="PF02770">
    <property type="entry name" value="Acyl-CoA_dh_M"/>
    <property type="match status" value="1"/>
</dbReference>
<evidence type="ECO:0000256" key="9">
    <source>
        <dbReference type="RuleBase" id="RU362121"/>
    </source>
</evidence>
<keyword evidence="7" id="KW-0560">Oxidoreductase</keyword>
<dbReference type="Pfam" id="PF02771">
    <property type="entry name" value="Acyl-CoA_dh_N"/>
    <property type="match status" value="1"/>
</dbReference>
<dbReference type="SUPFAM" id="SSF56645">
    <property type="entry name" value="Acyl-CoA dehydrogenase NM domain-like"/>
    <property type="match status" value="1"/>
</dbReference>
<evidence type="ECO:0000313" key="12">
    <source>
        <dbReference type="Proteomes" id="UP000269721"/>
    </source>
</evidence>
<evidence type="ECO:0000256" key="6">
    <source>
        <dbReference type="ARBA" id="ARBA00022827"/>
    </source>
</evidence>
<feature type="non-terminal residue" evidence="11">
    <location>
        <position position="1"/>
    </location>
</feature>
<evidence type="ECO:0000256" key="4">
    <source>
        <dbReference type="ARBA" id="ARBA00022630"/>
    </source>
</evidence>
<comment type="similarity">
    <text evidence="9">Belongs to the cytochrome b5 family.</text>
</comment>
<sequence length="439" mass="48637">VYDVTPFLNDHPGGKKILLKVAGTDATKQFDQFHNAAILEKIASKFYKGDIGTQEAAAAPEEGLEDGEGFGELIPFGDPYWYQQDWHSPYYNESHRRVRAAARAFTEKEIMPYCHEWDEAKHMPREIYLKAGAAGILAAAVGRPYPSKYAPFPVIGGVKPEEFDAFHAAIVADELSRCGSGGVTWGLVGGLGIGLPPVLHFGSDYLKDKVVADCISGRKNICLCITEPSAGSDVANILTEAKKTPDGKHYIVNGEKKWITNGVFADYFTVACRTGGPGMNGISLILIERNMPGVKTRQLHCQGVWASGTAYVTFEDVKVPVENVIGKENKGFKAIMYNFNNERMGIVLQANRFARVCTEESIKYAHKRKTFGKKLIDHPVIRNKLGHMIRQVEATHSWMESLLYQTTHMQDDMQMLKLGGPIALLKAQSTQTMEFCARE</sequence>
<dbReference type="InterPro" id="IPR006091">
    <property type="entry name" value="Acyl-CoA_Oxase/DH_mid-dom"/>
</dbReference>
<protein>
    <submittedName>
        <fullName evidence="11">Acyl-CoA dehydrogenase/oxidase</fullName>
    </submittedName>
</protein>
<dbReference type="InterPro" id="IPR009100">
    <property type="entry name" value="AcylCoA_DH/oxidase_NM_dom_sf"/>
</dbReference>
<dbReference type="SUPFAM" id="SSF47203">
    <property type="entry name" value="Acyl-CoA dehydrogenase C-terminal domain-like"/>
    <property type="match status" value="1"/>
</dbReference>
<dbReference type="InterPro" id="IPR009075">
    <property type="entry name" value="AcylCo_DH/oxidase_C"/>
</dbReference>
<reference evidence="12" key="1">
    <citation type="journal article" date="2018" name="Nat. Microbiol.">
        <title>Leveraging single-cell genomics to expand the fungal tree of life.</title>
        <authorList>
            <person name="Ahrendt S.R."/>
            <person name="Quandt C.A."/>
            <person name="Ciobanu D."/>
            <person name="Clum A."/>
            <person name="Salamov A."/>
            <person name="Andreopoulos B."/>
            <person name="Cheng J.F."/>
            <person name="Woyke T."/>
            <person name="Pelin A."/>
            <person name="Henrissat B."/>
            <person name="Reynolds N.K."/>
            <person name="Benny G.L."/>
            <person name="Smith M.E."/>
            <person name="James T.Y."/>
            <person name="Grigoriev I.V."/>
        </authorList>
    </citation>
    <scope>NUCLEOTIDE SEQUENCE [LARGE SCALE GENOMIC DNA]</scope>
</reference>
<dbReference type="InterPro" id="IPR013786">
    <property type="entry name" value="AcylCoA_DH/ox_N"/>
</dbReference>
<evidence type="ECO:0000313" key="11">
    <source>
        <dbReference type="EMBL" id="RKO83222.1"/>
    </source>
</evidence>
<dbReference type="PROSITE" id="PS50255">
    <property type="entry name" value="CYTOCHROME_B5_2"/>
    <property type="match status" value="1"/>
</dbReference>
<dbReference type="Gene3D" id="2.40.110.10">
    <property type="entry name" value="Butyryl-CoA Dehydrogenase, subunit A, domain 2"/>
    <property type="match status" value="1"/>
</dbReference>
<keyword evidence="12" id="KW-1185">Reference proteome</keyword>
<dbReference type="GO" id="GO:0033539">
    <property type="term" value="P:fatty acid beta-oxidation using acyl-CoA dehydrogenase"/>
    <property type="evidence" value="ECO:0007669"/>
    <property type="project" value="TreeGrafter"/>
</dbReference>
<dbReference type="GO" id="GO:0050660">
    <property type="term" value="F:flavin adenine dinucleotide binding"/>
    <property type="evidence" value="ECO:0007669"/>
    <property type="project" value="InterPro"/>
</dbReference>
<accession>A0A4P9VVR0</accession>
<dbReference type="Proteomes" id="UP000269721">
    <property type="component" value="Unassembled WGS sequence"/>
</dbReference>
<dbReference type="AlphaFoldDB" id="A0A4P9VVR0"/>
<dbReference type="PROSITE" id="PS00191">
    <property type="entry name" value="CYTOCHROME_B5_1"/>
    <property type="match status" value="1"/>
</dbReference>
<proteinExistence type="inferred from homology"/>
<evidence type="ECO:0000256" key="8">
    <source>
        <dbReference type="ARBA" id="ARBA00023004"/>
    </source>
</evidence>
<organism evidence="11 12">
    <name type="scientific">Blyttiomyces helicus</name>
    <dbReference type="NCBI Taxonomy" id="388810"/>
    <lineage>
        <taxon>Eukaryota</taxon>
        <taxon>Fungi</taxon>
        <taxon>Fungi incertae sedis</taxon>
        <taxon>Chytridiomycota</taxon>
        <taxon>Chytridiomycota incertae sedis</taxon>
        <taxon>Chytridiomycetes</taxon>
        <taxon>Chytridiomycetes incertae sedis</taxon>
        <taxon>Blyttiomyces</taxon>
    </lineage>
</organism>
<dbReference type="InterPro" id="IPR018506">
    <property type="entry name" value="Cyt_B5_heme-BS"/>
</dbReference>
<evidence type="ECO:0000256" key="1">
    <source>
        <dbReference type="ARBA" id="ARBA00001974"/>
    </source>
</evidence>
<evidence type="ECO:0000256" key="2">
    <source>
        <dbReference type="ARBA" id="ARBA00009347"/>
    </source>
</evidence>
<gene>
    <name evidence="11" type="ORF">BDK51DRAFT_14304</name>
</gene>
<keyword evidence="5 9" id="KW-0479">Metal-binding</keyword>
<dbReference type="Gene3D" id="1.20.140.10">
    <property type="entry name" value="Butyryl-CoA Dehydrogenase, subunit A, domain 3"/>
    <property type="match status" value="1"/>
</dbReference>
<dbReference type="InterPro" id="IPR046373">
    <property type="entry name" value="Acyl-CoA_Oxase/DH_mid-dom_sf"/>
</dbReference>
<comment type="cofactor">
    <cofactor evidence="1">
        <name>FAD</name>
        <dbReference type="ChEBI" id="CHEBI:57692"/>
    </cofactor>
</comment>
<dbReference type="PANTHER" id="PTHR48083:SF28">
    <property type="entry name" value="ACYL-COA DEHYDROGENASE FAMILY PROTEIN (AFU_ORTHOLOGUE AFUA_6G10880)-RELATED"/>
    <property type="match status" value="1"/>
</dbReference>
<dbReference type="InterPro" id="IPR050741">
    <property type="entry name" value="Acyl-CoA_dehydrogenase"/>
</dbReference>
<dbReference type="InterPro" id="IPR036250">
    <property type="entry name" value="AcylCo_DH-like_C"/>
</dbReference>
<dbReference type="Pfam" id="PF00441">
    <property type="entry name" value="Acyl-CoA_dh_1"/>
    <property type="match status" value="1"/>
</dbReference>
<dbReference type="GO" id="GO:0020037">
    <property type="term" value="F:heme binding"/>
    <property type="evidence" value="ECO:0007669"/>
    <property type="project" value="UniProtKB-UniRule"/>
</dbReference>
<evidence type="ECO:0000256" key="3">
    <source>
        <dbReference type="ARBA" id="ARBA00022617"/>
    </source>
</evidence>
<dbReference type="GO" id="GO:0046872">
    <property type="term" value="F:metal ion binding"/>
    <property type="evidence" value="ECO:0007669"/>
    <property type="project" value="UniProtKB-UniRule"/>
</dbReference>
<dbReference type="Gene3D" id="1.10.540.10">
    <property type="entry name" value="Acyl-CoA dehydrogenase/oxidase, N-terminal domain"/>
    <property type="match status" value="1"/>
</dbReference>
<dbReference type="InterPro" id="IPR001199">
    <property type="entry name" value="Cyt_B5-like_heme/steroid-bd"/>
</dbReference>
<feature type="non-terminal residue" evidence="11">
    <location>
        <position position="439"/>
    </location>
</feature>
<evidence type="ECO:0000256" key="7">
    <source>
        <dbReference type="ARBA" id="ARBA00023002"/>
    </source>
</evidence>
<keyword evidence="4" id="KW-0285">Flavoprotein</keyword>
<dbReference type="PRINTS" id="PR00363">
    <property type="entry name" value="CYTOCHROMEB5"/>
</dbReference>
<evidence type="ECO:0000256" key="5">
    <source>
        <dbReference type="ARBA" id="ARBA00022723"/>
    </source>
</evidence>
<dbReference type="InterPro" id="IPR037069">
    <property type="entry name" value="AcylCoA_DH/ox_N_sf"/>
</dbReference>
<dbReference type="InterPro" id="IPR036400">
    <property type="entry name" value="Cyt_B5-like_heme/steroid_sf"/>
</dbReference>
<evidence type="ECO:0000259" key="10">
    <source>
        <dbReference type="PROSITE" id="PS50255"/>
    </source>
</evidence>
<comment type="similarity">
    <text evidence="2">Belongs to the acyl-CoA dehydrogenase family.</text>
</comment>
<dbReference type="GO" id="GO:0005737">
    <property type="term" value="C:cytoplasm"/>
    <property type="evidence" value="ECO:0007669"/>
    <property type="project" value="TreeGrafter"/>
</dbReference>
<dbReference type="PANTHER" id="PTHR48083">
    <property type="entry name" value="MEDIUM-CHAIN SPECIFIC ACYL-COA DEHYDROGENASE, MITOCHONDRIAL-RELATED"/>
    <property type="match status" value="1"/>
</dbReference>
<dbReference type="SUPFAM" id="SSF55856">
    <property type="entry name" value="Cytochrome b5-like heme/steroid binding domain"/>
    <property type="match status" value="1"/>
</dbReference>
<dbReference type="Pfam" id="PF00173">
    <property type="entry name" value="Cyt-b5"/>
    <property type="match status" value="1"/>
</dbReference>
<name>A0A4P9VVR0_9FUNG</name>
<keyword evidence="6" id="KW-0274">FAD</keyword>
<dbReference type="GO" id="GO:0003995">
    <property type="term" value="F:acyl-CoA dehydrogenase activity"/>
    <property type="evidence" value="ECO:0007669"/>
    <property type="project" value="TreeGrafter"/>
</dbReference>
<keyword evidence="8 9" id="KW-0408">Iron</keyword>
<dbReference type="EMBL" id="ML001499">
    <property type="protein sequence ID" value="RKO83222.1"/>
    <property type="molecule type" value="Genomic_DNA"/>
</dbReference>
<feature type="domain" description="Cytochrome b5 heme-binding" evidence="10">
    <location>
        <begin position="1"/>
        <end position="52"/>
    </location>
</feature>